<evidence type="ECO:0000256" key="4">
    <source>
        <dbReference type="ARBA" id="ARBA00023326"/>
    </source>
</evidence>
<evidence type="ECO:0000256" key="2">
    <source>
        <dbReference type="ARBA" id="ARBA00023001"/>
    </source>
</evidence>
<dbReference type="InterPro" id="IPR014756">
    <property type="entry name" value="Ig_E-set"/>
</dbReference>
<dbReference type="InterPro" id="IPR049314">
    <property type="entry name" value="GH101_dom-5"/>
</dbReference>
<proteinExistence type="predicted"/>
<dbReference type="GO" id="GO:0030246">
    <property type="term" value="F:carbohydrate binding"/>
    <property type="evidence" value="ECO:0007669"/>
    <property type="project" value="InterPro"/>
</dbReference>
<gene>
    <name evidence="11" type="ORF">HMPREF0216_02534</name>
</gene>
<dbReference type="Gene3D" id="2.60.40.1180">
    <property type="entry name" value="Golgi alpha-mannosidase II"/>
    <property type="match status" value="1"/>
</dbReference>
<evidence type="ECO:0008006" key="13">
    <source>
        <dbReference type="Google" id="ProtNLM"/>
    </source>
</evidence>
<dbReference type="InterPro" id="IPR008979">
    <property type="entry name" value="Galactose-bd-like_sf"/>
</dbReference>
<evidence type="ECO:0000259" key="6">
    <source>
        <dbReference type="Pfam" id="PF03442"/>
    </source>
</evidence>
<feature type="domain" description="Endo-alpha-N-acetylgalactosaminidase" evidence="7">
    <location>
        <begin position="753"/>
        <end position="1014"/>
    </location>
</feature>
<dbReference type="Pfam" id="PF18080">
    <property type="entry name" value="Gal_mutarotas_3"/>
    <property type="match status" value="1"/>
</dbReference>
<feature type="domain" description="Endo-alpha-N-acetylgalactosaminidase" evidence="10">
    <location>
        <begin position="1165"/>
        <end position="1305"/>
    </location>
</feature>
<dbReference type="InterPro" id="IPR035364">
    <property type="entry name" value="Beta_sandwich_GH101"/>
</dbReference>
<feature type="domain" description="Carbohydrate binding X2" evidence="6">
    <location>
        <begin position="248"/>
        <end position="320"/>
    </location>
</feature>
<dbReference type="Pfam" id="PF21466">
    <property type="entry name" value="GH101_dom-5"/>
    <property type="match status" value="1"/>
</dbReference>
<feature type="chain" id="PRO_5003956781" description="Endo-alpha-N-acetylgalactosaminidase" evidence="5">
    <location>
        <begin position="31"/>
        <end position="1346"/>
    </location>
</feature>
<dbReference type="Pfam" id="PF17451">
    <property type="entry name" value="Glyco_hyd_101C"/>
    <property type="match status" value="1"/>
</dbReference>
<evidence type="ECO:0000259" key="9">
    <source>
        <dbReference type="Pfam" id="PF18080"/>
    </source>
</evidence>
<organism evidence="11 12">
    <name type="scientific">Clostridium celatum DSM 1785</name>
    <dbReference type="NCBI Taxonomy" id="545697"/>
    <lineage>
        <taxon>Bacteria</taxon>
        <taxon>Bacillati</taxon>
        <taxon>Bacillota</taxon>
        <taxon>Clostridia</taxon>
        <taxon>Eubacteriales</taxon>
        <taxon>Clostridiaceae</taxon>
        <taxon>Clostridium</taxon>
    </lineage>
</organism>
<dbReference type="STRING" id="545697.HMPREF0216_02534"/>
<dbReference type="InterPro" id="IPR014718">
    <property type="entry name" value="GH-type_carb-bd"/>
</dbReference>
<dbReference type="Pfam" id="PF03442">
    <property type="entry name" value="CBM_X2"/>
    <property type="match status" value="1"/>
</dbReference>
<dbReference type="InterPro" id="IPR013783">
    <property type="entry name" value="Ig-like_fold"/>
</dbReference>
<evidence type="ECO:0000256" key="1">
    <source>
        <dbReference type="ARBA" id="ARBA00022729"/>
    </source>
</evidence>
<dbReference type="InterPro" id="IPR013780">
    <property type="entry name" value="Glyco_hydro_b"/>
</dbReference>
<dbReference type="Gene3D" id="2.60.40.10">
    <property type="entry name" value="Immunoglobulins"/>
    <property type="match status" value="1"/>
</dbReference>
<dbReference type="InterPro" id="IPR005102">
    <property type="entry name" value="Carbo-bd_X2"/>
</dbReference>
<keyword evidence="12" id="KW-1185">Reference proteome</keyword>
<dbReference type="HOGENOM" id="CLU_001526_0_0_9"/>
<dbReference type="InterPro" id="IPR040633">
    <property type="entry name" value="Gal_mutarotas_3"/>
</dbReference>
<dbReference type="eggNOG" id="COG0366">
    <property type="taxonomic scope" value="Bacteria"/>
</dbReference>
<dbReference type="SUPFAM" id="SSF49785">
    <property type="entry name" value="Galactose-binding domain-like"/>
    <property type="match status" value="1"/>
</dbReference>
<keyword evidence="3" id="KW-0119">Carbohydrate metabolism</keyword>
<evidence type="ECO:0000259" key="7">
    <source>
        <dbReference type="Pfam" id="PF12905"/>
    </source>
</evidence>
<accession>L1QBU3</accession>
<dbReference type="Gene3D" id="2.70.98.10">
    <property type="match status" value="1"/>
</dbReference>
<dbReference type="GO" id="GO:0033926">
    <property type="term" value="F:endo-alpha-N-acetylgalactosaminidase activity"/>
    <property type="evidence" value="ECO:0007669"/>
    <property type="project" value="InterPro"/>
</dbReference>
<evidence type="ECO:0000256" key="3">
    <source>
        <dbReference type="ARBA" id="ARBA00023277"/>
    </source>
</evidence>
<keyword evidence="2" id="KW-0136">Cellulose degradation</keyword>
<feature type="signal peptide" evidence="5">
    <location>
        <begin position="1"/>
        <end position="30"/>
    </location>
</feature>
<feature type="domain" description="Glycosyl hydrolase 101 beta-sandwich" evidence="8">
    <location>
        <begin position="1023"/>
        <end position="1122"/>
    </location>
</feature>
<sequence>MIRKKVQKIIALALSMSFIGQLVIENQAFAAPSVNKISMINNENIVQPLAIEPYVQNFDNGDISGWSKVWGGGTISAEEGGLAVQGGNWNTSSDGKQFTMIVDNNSPEIKDGQLETDLKVRSHAGRMSLVIRYVDNKNYECIGYDVGGTWVYHRSTNGSETNTVLTSSGPSLAQNTEHKIKVQYAGTNLKLFVDDEKIYEGNVLTEDRTGKIGIRGWGYTDNYSYGIYDNLTLSQYKEVSVTPNKQYVLYSKAGTYDIPINLSNNENVLIDVNVKDEALIRNVDYTLEGNVLTIKKEYITKVKENGTTNMELVFEDGFKSSFILDVQLPPEEYIEYTRDFTNGINGMSVVVGSANISSENNKLSIPQTSNAIVIDENSPELYNSEVEFTVDPLNDNANFGAVLRYAGENSWTYIGVDGSSSEWGSTWYVTNSNGARRNLFRDSSRIYANRVKPYTVKIKLVDKIVTVYLDGVAIYNSTVDEVTTEKGKAGIRFHSSNGGKVGTFSVTTASNIEESNIEEDSTNIESGQLKVTMDKNFPRVISYEMNSNKLYGQEIPNYVVDINTKRYVPKVTSDFEENKAIYTVSVDEIGVSFDVIYEVIDNVLNMNIVNINEDITKVYTINFPQNNLVSVRSTQEGAHFKSQRVNQSHTSHFQAKIDRDLANTVADTTYDVTNIAIVNDNNLAASITNSCMKSNQEVAYQTVDINGEYTSTGIWTNEYSYRGLLDSEVIAEPWAKVVITGDRNSDSKVDYFDGAIAYRDDIREERLGTEIVQNSYSSVAMNVGSVAQYPFLRILDNIKKFDLGTDGFGQNIIIKGYQSEGHDSAHPDFANISERAGGEDDFRTLLEEAEKYNATIGVHINHTEAYPEATQYGSVVSNTAGWSWYDSAKQIIRENDILDQEEGMEKRLDDLAEIAPGIDMVYVDVYSDDRWPAHKLSSKLNDLGWAIASEYPQAFSSTSVWAHHLTSEYNNAGDLYHFVNHQTQETFSYSNLFRGLRDRVNGFLGWQGASDYNETIQEFFTDVLPNKYLMNFPLMQWESNTKAILGENNEVVTTYENGKNIITKDGKVIADGNKIFIPWNVETEDKIYHWTDATGSTTWELSSSWEGLNSVVLYKLSDEGKTEKTLIEVINGKITLNTTANTGYVIYKEETEDTRDMEWSTGSPVKDMGFDSHSWEYSWNKYSTFENTNHINFVNNSKGNTTIRVEGNNGADAIITQTMTGLVGGQTYSASVWMEVSEGRKSEISVTTPDGKTVSNYTDRSNVKYGSTHNDKLNTYYQRVKITFTQPEGETTAEIKLSIEQGEENSWVNLDDVRVTEIGVTEKGDHYYFEDFENVDQGYGPFESTK</sequence>
<evidence type="ECO:0000313" key="12">
    <source>
        <dbReference type="Proteomes" id="UP000010420"/>
    </source>
</evidence>
<dbReference type="CDD" id="cd14244">
    <property type="entry name" value="GH_101_like"/>
    <property type="match status" value="1"/>
</dbReference>
<dbReference type="PATRIC" id="fig|545697.3.peg.2495"/>
<dbReference type="RefSeq" id="WP_005214487.1">
    <property type="nucleotide sequence ID" value="NZ_KB291660.1"/>
</dbReference>
<feature type="domain" description="Galactose mutarotase-like fold" evidence="9">
    <location>
        <begin position="524"/>
        <end position="751"/>
    </location>
</feature>
<evidence type="ECO:0000259" key="10">
    <source>
        <dbReference type="Pfam" id="PF21466"/>
    </source>
</evidence>
<dbReference type="Gene3D" id="2.60.120.870">
    <property type="match status" value="2"/>
</dbReference>
<dbReference type="OrthoDB" id="9801455at2"/>
<dbReference type="SUPFAM" id="SSF81296">
    <property type="entry name" value="E set domains"/>
    <property type="match status" value="1"/>
</dbReference>
<comment type="caution">
    <text evidence="11">The sequence shown here is derived from an EMBL/GenBank/DDBJ whole genome shotgun (WGS) entry which is preliminary data.</text>
</comment>
<evidence type="ECO:0000256" key="5">
    <source>
        <dbReference type="SAM" id="SignalP"/>
    </source>
</evidence>
<evidence type="ECO:0000259" key="8">
    <source>
        <dbReference type="Pfam" id="PF17451"/>
    </source>
</evidence>
<dbReference type="Proteomes" id="UP000010420">
    <property type="component" value="Unassembled WGS sequence"/>
</dbReference>
<dbReference type="InterPro" id="IPR025706">
    <property type="entry name" value="Endoa_GalNAc"/>
</dbReference>
<dbReference type="Gene3D" id="3.20.20.80">
    <property type="entry name" value="Glycosidases"/>
    <property type="match status" value="1"/>
</dbReference>
<keyword evidence="1 5" id="KW-0732">Signal</keyword>
<name>L1QBU3_9CLOT</name>
<dbReference type="Pfam" id="PF12905">
    <property type="entry name" value="Glyco_hydro_101"/>
    <property type="match status" value="1"/>
</dbReference>
<reference evidence="11 12" key="1">
    <citation type="submission" date="2012-05" db="EMBL/GenBank/DDBJ databases">
        <authorList>
            <person name="Weinstock G."/>
            <person name="Sodergren E."/>
            <person name="Lobos E.A."/>
            <person name="Fulton L."/>
            <person name="Fulton R."/>
            <person name="Courtney L."/>
            <person name="Fronick C."/>
            <person name="O'Laughlin M."/>
            <person name="Godfrey J."/>
            <person name="Wilson R.M."/>
            <person name="Miner T."/>
            <person name="Farmer C."/>
            <person name="Delehaunty K."/>
            <person name="Cordes M."/>
            <person name="Minx P."/>
            <person name="Tomlinson C."/>
            <person name="Chen J."/>
            <person name="Wollam A."/>
            <person name="Pepin K.H."/>
            <person name="Bhonagiri V."/>
            <person name="Zhang X."/>
            <person name="Suruliraj S."/>
            <person name="Warren W."/>
            <person name="Mitreva M."/>
            <person name="Mardis E.R."/>
            <person name="Wilson R.K."/>
        </authorList>
    </citation>
    <scope>NUCLEOTIDE SEQUENCE [LARGE SCALE GENOMIC DNA]</scope>
    <source>
        <strain evidence="11 12">DSM 1785</strain>
    </source>
</reference>
<evidence type="ECO:0000313" key="11">
    <source>
        <dbReference type="EMBL" id="EKY25434.1"/>
    </source>
</evidence>
<keyword evidence="4" id="KW-0624">Polysaccharide degradation</keyword>
<dbReference type="GO" id="GO:0030245">
    <property type="term" value="P:cellulose catabolic process"/>
    <property type="evidence" value="ECO:0007669"/>
    <property type="project" value="UniProtKB-KW"/>
</dbReference>
<dbReference type="EMBL" id="AMEZ01000070">
    <property type="protein sequence ID" value="EKY25434.1"/>
    <property type="molecule type" value="Genomic_DNA"/>
</dbReference>
<protein>
    <recommendedName>
        <fullName evidence="13">Endo-alpha-N-acetylgalactosaminidase</fullName>
    </recommendedName>
</protein>
<dbReference type="Gene3D" id="2.60.120.260">
    <property type="entry name" value="Galactose-binding domain-like"/>
    <property type="match status" value="1"/>
</dbReference>